<evidence type="ECO:0000256" key="5">
    <source>
        <dbReference type="ARBA" id="ARBA00022737"/>
    </source>
</evidence>
<evidence type="ECO:0000313" key="12">
    <source>
        <dbReference type="EMBL" id="CDP38462.1"/>
    </source>
</evidence>
<dbReference type="PROSITE" id="PS51257">
    <property type="entry name" value="PROKAR_LIPOPROTEIN"/>
    <property type="match status" value="1"/>
</dbReference>
<reference evidence="12" key="1">
    <citation type="submission" date="2014-02" db="EMBL/GenBank/DDBJ databases">
        <authorList>
            <person name="Genoscope - CEA"/>
        </authorList>
    </citation>
    <scope>NUCLEOTIDE SEQUENCE</scope>
    <source>
        <strain evidence="12">LS3</strain>
    </source>
</reference>
<dbReference type="PhylomeDB" id="A0A060THZ9"/>
<proteinExistence type="inferred from homology"/>
<protein>
    <submittedName>
        <fullName evidence="12">ARAD1D35222p</fullName>
    </submittedName>
</protein>
<feature type="repeat" description="Solcar" evidence="10">
    <location>
        <begin position="95"/>
        <end position="186"/>
    </location>
</feature>
<evidence type="ECO:0000256" key="4">
    <source>
        <dbReference type="ARBA" id="ARBA00022692"/>
    </source>
</evidence>
<dbReference type="InterPro" id="IPR002067">
    <property type="entry name" value="MCP"/>
</dbReference>
<keyword evidence="3 11" id="KW-0813">Transport</keyword>
<dbReference type="InterPro" id="IPR023395">
    <property type="entry name" value="MCP_dom_sf"/>
</dbReference>
<dbReference type="SUPFAM" id="SSF103506">
    <property type="entry name" value="Mitochondrial carrier"/>
    <property type="match status" value="1"/>
</dbReference>
<gene>
    <name evidence="12" type="ORF">GNLVRS02_ARAD1D35222g</name>
</gene>
<dbReference type="PANTHER" id="PTHR45618">
    <property type="entry name" value="MITOCHONDRIAL DICARBOXYLATE CARRIER-RELATED"/>
    <property type="match status" value="1"/>
</dbReference>
<dbReference type="InterPro" id="IPR018108">
    <property type="entry name" value="MCP_transmembrane"/>
</dbReference>
<dbReference type="PROSITE" id="PS50920">
    <property type="entry name" value="SOLCAR"/>
    <property type="match status" value="3"/>
</dbReference>
<evidence type="ECO:0000256" key="11">
    <source>
        <dbReference type="RuleBase" id="RU000488"/>
    </source>
</evidence>
<comment type="similarity">
    <text evidence="2 11">Belongs to the mitochondrial carrier (TC 2.A.29) family.</text>
</comment>
<keyword evidence="5" id="KW-0677">Repeat</keyword>
<keyword evidence="8" id="KW-0496">Mitochondrion</keyword>
<dbReference type="GO" id="GO:0005743">
    <property type="term" value="C:mitochondrial inner membrane"/>
    <property type="evidence" value="ECO:0007669"/>
    <property type="project" value="UniProtKB-SubCell"/>
</dbReference>
<keyword evidence="9 10" id="KW-0472">Membrane</keyword>
<feature type="repeat" description="Solcar" evidence="10">
    <location>
        <begin position="6"/>
        <end position="86"/>
    </location>
</feature>
<organism evidence="12">
    <name type="scientific">Blastobotrys adeninivorans</name>
    <name type="common">Yeast</name>
    <name type="synonym">Arxula adeninivorans</name>
    <dbReference type="NCBI Taxonomy" id="409370"/>
    <lineage>
        <taxon>Eukaryota</taxon>
        <taxon>Fungi</taxon>
        <taxon>Dikarya</taxon>
        <taxon>Ascomycota</taxon>
        <taxon>Saccharomycotina</taxon>
        <taxon>Dipodascomycetes</taxon>
        <taxon>Dipodascales</taxon>
        <taxon>Trichomonascaceae</taxon>
        <taxon>Blastobotrys</taxon>
    </lineage>
</organism>
<keyword evidence="6" id="KW-0999">Mitochondrion inner membrane</keyword>
<dbReference type="Pfam" id="PF00153">
    <property type="entry name" value="Mito_carr"/>
    <property type="match status" value="3"/>
</dbReference>
<dbReference type="AlphaFoldDB" id="A0A060THZ9"/>
<evidence type="ECO:0000256" key="10">
    <source>
        <dbReference type="PROSITE-ProRule" id="PRU00282"/>
    </source>
</evidence>
<dbReference type="Gene3D" id="1.50.40.10">
    <property type="entry name" value="Mitochondrial carrier domain"/>
    <property type="match status" value="1"/>
</dbReference>
<accession>A0A060THZ9</accession>
<dbReference type="GO" id="GO:0055085">
    <property type="term" value="P:transmembrane transport"/>
    <property type="evidence" value="ECO:0007669"/>
    <property type="project" value="InterPro"/>
</dbReference>
<comment type="subcellular location">
    <subcellularLocation>
        <location evidence="1">Mitochondrion inner membrane</location>
        <topology evidence="1">Multi-pass membrane protein</topology>
    </subcellularLocation>
</comment>
<keyword evidence="4 10" id="KW-0812">Transmembrane</keyword>
<sequence length="292" mass="32371">MTKEHYPFWYGGVSSMVAASCTHPLDLAKVRMQTAKVRGSTMLGTLWGVIRNEGFLHIYNGLSASLLRQATYSTTRFGVYEYLKEVVAPPSKTTPSMVVLLPLSMFSGFVGGIVGNPADVANIRMQNDKSLPLEKRRNYRNAADALIRMARDEGVASWFRGMLPNCTRGVLMTASQVVTYDIFKNFLVQNMKFDEKKRTTHFSASLLAGLVATTVCSPVDVVKTRIMNSAKKSRGTMAILADAVQKEGILFAFRGWVPSFVRLGPQTIITFLVLEQLKHTRIGVRTPIPQAQ</sequence>
<evidence type="ECO:0000256" key="9">
    <source>
        <dbReference type="ARBA" id="ARBA00023136"/>
    </source>
</evidence>
<reference evidence="12" key="2">
    <citation type="submission" date="2014-06" db="EMBL/GenBank/DDBJ databases">
        <title>The complete genome of Blastobotrys (Arxula) adeninivorans LS3 - a yeast of biotechnological interest.</title>
        <authorList>
            <person name="Kunze G."/>
            <person name="Gaillardin C."/>
            <person name="Czernicka M."/>
            <person name="Durrens P."/>
            <person name="Martin T."/>
            <person name="Boer E."/>
            <person name="Gabaldon T."/>
            <person name="Cruz J."/>
            <person name="Talla E."/>
            <person name="Marck C."/>
            <person name="Goffeau A."/>
            <person name="Barbe V."/>
            <person name="Baret P."/>
            <person name="Baronian K."/>
            <person name="Beier S."/>
            <person name="Bleykasten C."/>
            <person name="Bode R."/>
            <person name="Casaregola S."/>
            <person name="Despons L."/>
            <person name="Fairhead C."/>
            <person name="Giersberg M."/>
            <person name="Gierski P."/>
            <person name="Hahnel U."/>
            <person name="Hartmann A."/>
            <person name="Jankowska D."/>
            <person name="Jubin C."/>
            <person name="Jung P."/>
            <person name="Lafontaine I."/>
            <person name="Leh-Louis V."/>
            <person name="Lemaire M."/>
            <person name="Marcet-Houben M."/>
            <person name="Mascher M."/>
            <person name="Morel G."/>
            <person name="Richard G.-F."/>
            <person name="Riechen J."/>
            <person name="Sacerdot C."/>
            <person name="Sarkar A."/>
            <person name="Savel G."/>
            <person name="Schacherer J."/>
            <person name="Sherman D."/>
            <person name="Straub M.-L."/>
            <person name="Stein N."/>
            <person name="Thierry A."/>
            <person name="Trautwein-Schult A."/>
            <person name="Westhof E."/>
            <person name="Worch S."/>
            <person name="Dujon B."/>
            <person name="Souciet J.-L."/>
            <person name="Wincker P."/>
            <person name="Scholz U."/>
            <person name="Neuveglise N."/>
        </authorList>
    </citation>
    <scope>NUCLEOTIDE SEQUENCE</scope>
    <source>
        <strain evidence="12">LS3</strain>
    </source>
</reference>
<dbReference type="EMBL" id="HG937694">
    <property type="protein sequence ID" value="CDP38462.1"/>
    <property type="molecule type" value="Genomic_DNA"/>
</dbReference>
<keyword evidence="7" id="KW-1133">Transmembrane helix</keyword>
<name>A0A060THZ9_BLAAD</name>
<evidence type="ECO:0000256" key="3">
    <source>
        <dbReference type="ARBA" id="ARBA00022448"/>
    </source>
</evidence>
<evidence type="ECO:0000256" key="2">
    <source>
        <dbReference type="ARBA" id="ARBA00006375"/>
    </source>
</evidence>
<evidence type="ECO:0000256" key="8">
    <source>
        <dbReference type="ARBA" id="ARBA00023128"/>
    </source>
</evidence>
<dbReference type="InterPro" id="IPR050391">
    <property type="entry name" value="Mito_Metabolite_Transporter"/>
</dbReference>
<feature type="repeat" description="Solcar" evidence="10">
    <location>
        <begin position="196"/>
        <end position="280"/>
    </location>
</feature>
<evidence type="ECO:0000256" key="1">
    <source>
        <dbReference type="ARBA" id="ARBA00004448"/>
    </source>
</evidence>
<evidence type="ECO:0000256" key="7">
    <source>
        <dbReference type="ARBA" id="ARBA00022989"/>
    </source>
</evidence>
<evidence type="ECO:0000256" key="6">
    <source>
        <dbReference type="ARBA" id="ARBA00022792"/>
    </source>
</evidence>
<dbReference type="FunFam" id="1.50.40.10:FF:000107">
    <property type="entry name" value="Mitochondrial dicarboxylate carrier"/>
    <property type="match status" value="1"/>
</dbReference>
<dbReference type="PRINTS" id="PR00926">
    <property type="entry name" value="MITOCARRIER"/>
</dbReference>